<reference evidence="10" key="1">
    <citation type="journal article" date="2019" name="Int. J. Syst. Evol. Microbiol.">
        <title>The Global Catalogue of Microorganisms (GCM) 10K type strain sequencing project: providing services to taxonomists for standard genome sequencing and annotation.</title>
        <authorList>
            <consortium name="The Broad Institute Genomics Platform"/>
            <consortium name="The Broad Institute Genome Sequencing Center for Infectious Disease"/>
            <person name="Wu L."/>
            <person name="Ma J."/>
        </authorList>
    </citation>
    <scope>NUCLEOTIDE SEQUENCE [LARGE SCALE GENOMIC DNA]</scope>
    <source>
        <strain evidence="10">TISTR 932</strain>
    </source>
</reference>
<feature type="domain" description="DUF5698" evidence="8">
    <location>
        <begin position="21"/>
        <end position="78"/>
    </location>
</feature>
<evidence type="ECO:0000256" key="6">
    <source>
        <dbReference type="HAMAP-Rule" id="MF_01515"/>
    </source>
</evidence>
<dbReference type="Pfam" id="PF18955">
    <property type="entry name" value="DUF5698"/>
    <property type="match status" value="1"/>
</dbReference>
<gene>
    <name evidence="9" type="ORF">ACFSR0_03380</name>
</gene>
<evidence type="ECO:0000256" key="4">
    <source>
        <dbReference type="ARBA" id="ARBA00022989"/>
    </source>
</evidence>
<dbReference type="RefSeq" id="WP_379979912.1">
    <property type="nucleotide sequence ID" value="NZ_JBHUMO010000021.1"/>
</dbReference>
<dbReference type="InterPro" id="IPR022930">
    <property type="entry name" value="UPF0316"/>
</dbReference>
<dbReference type="Proteomes" id="UP001597427">
    <property type="component" value="Unassembled WGS sequence"/>
</dbReference>
<feature type="domain" description="DUF2179" evidence="7">
    <location>
        <begin position="114"/>
        <end position="166"/>
    </location>
</feature>
<protein>
    <recommendedName>
        <fullName evidence="6">UPF0316 protein ACFSR0_03380</fullName>
    </recommendedName>
</protein>
<feature type="transmembrane region" description="Helical" evidence="6">
    <location>
        <begin position="60"/>
        <end position="80"/>
    </location>
</feature>
<evidence type="ECO:0000256" key="1">
    <source>
        <dbReference type="ARBA" id="ARBA00004651"/>
    </source>
</evidence>
<dbReference type="HAMAP" id="MF_01515">
    <property type="entry name" value="UPF0316"/>
    <property type="match status" value="1"/>
</dbReference>
<evidence type="ECO:0000259" key="8">
    <source>
        <dbReference type="Pfam" id="PF18955"/>
    </source>
</evidence>
<dbReference type="InterPro" id="IPR044035">
    <property type="entry name" value="DUF5698"/>
</dbReference>
<name>A0ABW5TI23_9ENTE</name>
<dbReference type="CDD" id="cd16381">
    <property type="entry name" value="YitT_C_like_1"/>
    <property type="match status" value="1"/>
</dbReference>
<feature type="transmembrane region" description="Helical" evidence="6">
    <location>
        <begin position="6"/>
        <end position="26"/>
    </location>
</feature>
<comment type="subcellular location">
    <subcellularLocation>
        <location evidence="1 6">Cell membrane</location>
        <topology evidence="1 6">Multi-pass membrane protein</topology>
    </subcellularLocation>
</comment>
<keyword evidence="4 6" id="KW-1133">Transmembrane helix</keyword>
<comment type="similarity">
    <text evidence="6">Belongs to the UPF0316 family.</text>
</comment>
<sequence length="182" mass="20645">MSISILAMTFFINFAYVTISTIRFMLTMKGYRLLAPILSMIEITIYILGLSLVLNRLDNPINLFVYALGYAVGISVGILIEDRLALGYIMTTAILPSNTDNDENLPTVLRNKGYGVTQSYGEGLSGERMILEILSPRKNERELYQLIKSVEERAFIITYEPKFISGGFWTKKVRKRQSTLLK</sequence>
<keyword evidence="3 6" id="KW-0812">Transmembrane</keyword>
<feature type="transmembrane region" description="Helical" evidence="6">
    <location>
        <begin position="33"/>
        <end position="54"/>
    </location>
</feature>
<dbReference type="PANTHER" id="PTHR40060:SF1">
    <property type="entry name" value="UPF0316 PROTEIN YEBE"/>
    <property type="match status" value="1"/>
</dbReference>
<dbReference type="NCBIfam" id="NF003194">
    <property type="entry name" value="PRK04164.1-5"/>
    <property type="match status" value="1"/>
</dbReference>
<organism evidence="9 10">
    <name type="scientific">Enterococcus camelliae</name>
    <dbReference type="NCBI Taxonomy" id="453959"/>
    <lineage>
        <taxon>Bacteria</taxon>
        <taxon>Bacillati</taxon>
        <taxon>Bacillota</taxon>
        <taxon>Bacilli</taxon>
        <taxon>Lactobacillales</taxon>
        <taxon>Enterococcaceae</taxon>
        <taxon>Enterococcus</taxon>
    </lineage>
</organism>
<keyword evidence="2 6" id="KW-1003">Cell membrane</keyword>
<proteinExistence type="inferred from homology"/>
<keyword evidence="10" id="KW-1185">Reference proteome</keyword>
<accession>A0ABW5TI23</accession>
<evidence type="ECO:0000256" key="3">
    <source>
        <dbReference type="ARBA" id="ARBA00022692"/>
    </source>
</evidence>
<evidence type="ECO:0000313" key="9">
    <source>
        <dbReference type="EMBL" id="MFD2728474.1"/>
    </source>
</evidence>
<dbReference type="Pfam" id="PF10035">
    <property type="entry name" value="DUF2179"/>
    <property type="match status" value="1"/>
</dbReference>
<keyword evidence="5 6" id="KW-0472">Membrane</keyword>
<dbReference type="EMBL" id="JBHUMO010000021">
    <property type="protein sequence ID" value="MFD2728474.1"/>
    <property type="molecule type" value="Genomic_DNA"/>
</dbReference>
<dbReference type="PANTHER" id="PTHR40060">
    <property type="entry name" value="UPF0316 PROTEIN YEBE"/>
    <property type="match status" value="1"/>
</dbReference>
<evidence type="ECO:0000256" key="2">
    <source>
        <dbReference type="ARBA" id="ARBA00022475"/>
    </source>
</evidence>
<dbReference type="InterPro" id="IPR019264">
    <property type="entry name" value="DUF2179"/>
</dbReference>
<evidence type="ECO:0000256" key="5">
    <source>
        <dbReference type="ARBA" id="ARBA00023136"/>
    </source>
</evidence>
<evidence type="ECO:0000259" key="7">
    <source>
        <dbReference type="Pfam" id="PF10035"/>
    </source>
</evidence>
<evidence type="ECO:0000313" key="10">
    <source>
        <dbReference type="Proteomes" id="UP001597427"/>
    </source>
</evidence>
<comment type="caution">
    <text evidence="9">The sequence shown here is derived from an EMBL/GenBank/DDBJ whole genome shotgun (WGS) entry which is preliminary data.</text>
</comment>